<dbReference type="SUPFAM" id="SSF103473">
    <property type="entry name" value="MFS general substrate transporter"/>
    <property type="match status" value="1"/>
</dbReference>
<evidence type="ECO:0000256" key="4">
    <source>
        <dbReference type="ARBA" id="ARBA00023136"/>
    </source>
</evidence>
<keyword evidence="4 6" id="KW-0472">Membrane</keyword>
<feature type="compositionally biased region" description="Low complexity" evidence="5">
    <location>
        <begin position="569"/>
        <end position="589"/>
    </location>
</feature>
<evidence type="ECO:0000313" key="9">
    <source>
        <dbReference type="Proteomes" id="UP001391051"/>
    </source>
</evidence>
<feature type="compositionally biased region" description="Basic and acidic residues" evidence="5">
    <location>
        <begin position="594"/>
        <end position="603"/>
    </location>
</feature>
<feature type="region of interest" description="Disordered" evidence="5">
    <location>
        <begin position="515"/>
        <end position="603"/>
    </location>
</feature>
<feature type="transmembrane region" description="Helical" evidence="6">
    <location>
        <begin position="237"/>
        <end position="256"/>
    </location>
</feature>
<evidence type="ECO:0000256" key="5">
    <source>
        <dbReference type="SAM" id="MobiDB-lite"/>
    </source>
</evidence>
<dbReference type="GeneID" id="92080334"/>
<feature type="transmembrane region" description="Helical" evidence="6">
    <location>
        <begin position="471"/>
        <end position="492"/>
    </location>
</feature>
<dbReference type="Gene3D" id="1.20.1250.20">
    <property type="entry name" value="MFS general substrate transporter like domains"/>
    <property type="match status" value="1"/>
</dbReference>
<evidence type="ECO:0000256" key="1">
    <source>
        <dbReference type="ARBA" id="ARBA00004141"/>
    </source>
</evidence>
<dbReference type="Pfam" id="PF07690">
    <property type="entry name" value="MFS_1"/>
    <property type="match status" value="1"/>
</dbReference>
<proteinExistence type="predicted"/>
<sequence>MFAAKNEHGQSEGPRRTSAELHASDRSVTPSHDGSESVHEEEGEHDLDRFSTHHSMGPDAPIEARDSTVQIPDEVYNRLPNHRKLMIVALLSFCSFLAPTSSTSVLAATPEVAAEFQTTGSIINLSNALYMLFMGISPLFWGADKPSVTLVTAVAFLGCNIGSALAPSLAAFFVFRILTAFEGTSFILVGSSVIGDIYRPTDRGTALGWFLSGTLIGPALGPFIGGIIVTFTSWRVIFWLQTGLAAVAAAGSFFLLPETIYHKRIDDLVGHSGLEKAKVLGGMVNPWRVIRLYEYPNLFLTGLASSSLLWNMYSLLSPIRYVLNPRFNLTTPMQGGLFYLAPGAGYVLGTFGGGRYADYIVKKYVNKRGMRIPEDRLYSSLPFMGIVIPACIFVYGWCVEYDRGGIPVVVVALFIQGLAQLFCFPSLNTYCLDVMPTQSGEVVASNYVIRYLFACVSTAVVLPGIQAIGVGWFSTISVAFLLCGVLCTMATIRYGRRWRQRIDAKKKARRYAEKRRGLPVTLSSPDHDDSQWGGQVAAAAAETESRRPVPGSTPLEPTPRQDDGSQSDTQQKAAEVATTTATAAPTMAQPCSEDPEKGVVRTA</sequence>
<feature type="transmembrane region" description="Helical" evidence="6">
    <location>
        <begin position="148"/>
        <end position="166"/>
    </location>
</feature>
<feature type="transmembrane region" description="Helical" evidence="6">
    <location>
        <begin position="448"/>
        <end position="465"/>
    </location>
</feature>
<comment type="subcellular location">
    <subcellularLocation>
        <location evidence="1">Membrane</location>
        <topology evidence="1">Multi-pass membrane protein</topology>
    </subcellularLocation>
</comment>
<reference evidence="8 9" key="1">
    <citation type="submission" date="2023-01" db="EMBL/GenBank/DDBJ databases">
        <title>Analysis of 21 Apiospora genomes using comparative genomics revels a genus with tremendous synthesis potential of carbohydrate active enzymes and secondary metabolites.</title>
        <authorList>
            <person name="Sorensen T."/>
        </authorList>
    </citation>
    <scope>NUCLEOTIDE SEQUENCE [LARGE SCALE GENOMIC DNA]</scope>
    <source>
        <strain evidence="8 9">CBS 24483</strain>
    </source>
</reference>
<evidence type="ECO:0000256" key="2">
    <source>
        <dbReference type="ARBA" id="ARBA00022692"/>
    </source>
</evidence>
<feature type="transmembrane region" description="Helical" evidence="6">
    <location>
        <begin position="121"/>
        <end position="141"/>
    </location>
</feature>
<accession>A0ABR1Q3Z6</accession>
<dbReference type="PANTHER" id="PTHR23502:SF64">
    <property type="entry name" value="TRANSPORTER, PUTATIVE (AFU_ORTHOLOGUE AFUA_3G11760)-RELATED"/>
    <property type="match status" value="1"/>
</dbReference>
<dbReference type="InterPro" id="IPR011701">
    <property type="entry name" value="MFS"/>
</dbReference>
<feature type="domain" description="Major facilitator superfamily (MFS) profile" evidence="7">
    <location>
        <begin position="81"/>
        <end position="502"/>
    </location>
</feature>
<organism evidence="8 9">
    <name type="scientific">Apiospora aurea</name>
    <dbReference type="NCBI Taxonomy" id="335848"/>
    <lineage>
        <taxon>Eukaryota</taxon>
        <taxon>Fungi</taxon>
        <taxon>Dikarya</taxon>
        <taxon>Ascomycota</taxon>
        <taxon>Pezizomycotina</taxon>
        <taxon>Sordariomycetes</taxon>
        <taxon>Xylariomycetidae</taxon>
        <taxon>Amphisphaeriales</taxon>
        <taxon>Apiosporaceae</taxon>
        <taxon>Apiospora</taxon>
    </lineage>
</organism>
<evidence type="ECO:0000256" key="6">
    <source>
        <dbReference type="SAM" id="Phobius"/>
    </source>
</evidence>
<feature type="transmembrane region" description="Helical" evidence="6">
    <location>
        <begin position="404"/>
        <end position="427"/>
    </location>
</feature>
<evidence type="ECO:0000313" key="8">
    <source>
        <dbReference type="EMBL" id="KAK7946729.1"/>
    </source>
</evidence>
<feature type="transmembrane region" description="Helical" evidence="6">
    <location>
        <begin position="85"/>
        <end position="109"/>
    </location>
</feature>
<dbReference type="PANTHER" id="PTHR23502">
    <property type="entry name" value="MAJOR FACILITATOR SUPERFAMILY"/>
    <property type="match status" value="1"/>
</dbReference>
<protein>
    <recommendedName>
        <fullName evidence="7">Major facilitator superfamily (MFS) profile domain-containing protein</fullName>
    </recommendedName>
</protein>
<keyword evidence="9" id="KW-1185">Reference proteome</keyword>
<keyword evidence="3 6" id="KW-1133">Transmembrane helix</keyword>
<dbReference type="Proteomes" id="UP001391051">
    <property type="component" value="Unassembled WGS sequence"/>
</dbReference>
<evidence type="ECO:0000256" key="3">
    <source>
        <dbReference type="ARBA" id="ARBA00022989"/>
    </source>
</evidence>
<comment type="caution">
    <text evidence="8">The sequence shown here is derived from an EMBL/GenBank/DDBJ whole genome shotgun (WGS) entry which is preliminary data.</text>
</comment>
<feature type="compositionally biased region" description="Basic and acidic residues" evidence="5">
    <location>
        <begin position="33"/>
        <end position="51"/>
    </location>
</feature>
<feature type="transmembrane region" description="Helical" evidence="6">
    <location>
        <begin position="336"/>
        <end position="357"/>
    </location>
</feature>
<feature type="transmembrane region" description="Helical" evidence="6">
    <location>
        <begin position="298"/>
        <end position="316"/>
    </location>
</feature>
<evidence type="ECO:0000259" key="7">
    <source>
        <dbReference type="PROSITE" id="PS50850"/>
    </source>
</evidence>
<dbReference type="InterPro" id="IPR036259">
    <property type="entry name" value="MFS_trans_sf"/>
</dbReference>
<feature type="transmembrane region" description="Helical" evidence="6">
    <location>
        <begin position="206"/>
        <end position="231"/>
    </location>
</feature>
<dbReference type="EMBL" id="JAQQWE010000007">
    <property type="protein sequence ID" value="KAK7946729.1"/>
    <property type="molecule type" value="Genomic_DNA"/>
</dbReference>
<feature type="compositionally biased region" description="Basic and acidic residues" evidence="5">
    <location>
        <begin position="1"/>
        <end position="25"/>
    </location>
</feature>
<feature type="transmembrane region" description="Helical" evidence="6">
    <location>
        <begin position="377"/>
        <end position="398"/>
    </location>
</feature>
<dbReference type="RefSeq" id="XP_066696763.1">
    <property type="nucleotide sequence ID" value="XM_066847272.1"/>
</dbReference>
<gene>
    <name evidence="8" type="ORF">PG986_011050</name>
</gene>
<feature type="region of interest" description="Disordered" evidence="5">
    <location>
        <begin position="1"/>
        <end position="67"/>
    </location>
</feature>
<feature type="transmembrane region" description="Helical" evidence="6">
    <location>
        <begin position="172"/>
        <end position="194"/>
    </location>
</feature>
<dbReference type="PROSITE" id="PS50850">
    <property type="entry name" value="MFS"/>
    <property type="match status" value="1"/>
</dbReference>
<name>A0ABR1Q3Z6_9PEZI</name>
<keyword evidence="2 6" id="KW-0812">Transmembrane</keyword>
<dbReference type="InterPro" id="IPR020846">
    <property type="entry name" value="MFS_dom"/>
</dbReference>